<dbReference type="InterPro" id="IPR010376">
    <property type="entry name" value="GBBH-like_N"/>
</dbReference>
<reference evidence="4 5" key="2">
    <citation type="journal article" date="2022" name="Mar. Drugs">
        <title>Bioassay-Guided Fractionation Leads to the Detection of Cholic Acid Generated by the Rare Thalassomonas sp.</title>
        <authorList>
            <person name="Pheiffer F."/>
            <person name="Schneider Y.K."/>
            <person name="Hansen E.H."/>
            <person name="Andersen J.H."/>
            <person name="Isaksson J."/>
            <person name="Busche T."/>
            <person name="R C."/>
            <person name="Kalinowski J."/>
            <person name="Zyl L.V."/>
            <person name="Trindade M."/>
        </authorList>
    </citation>
    <scope>NUCLEOTIDE SEQUENCE [LARGE SCALE GENOMIC DNA]</scope>
    <source>
        <strain evidence="4 5">XOM25</strain>
    </source>
</reference>
<dbReference type="Pfam" id="PF06155">
    <property type="entry name" value="GBBH-like_N"/>
    <property type="match status" value="1"/>
</dbReference>
<evidence type="ECO:0000256" key="2">
    <source>
        <dbReference type="ARBA" id="ARBA00023004"/>
    </source>
</evidence>
<keyword evidence="1" id="KW-0479">Metal-binding</keyword>
<dbReference type="KEGG" id="tvd:SG34_025785"/>
<dbReference type="Proteomes" id="UP000032352">
    <property type="component" value="Chromosome"/>
</dbReference>
<reference evidence="4 5" key="1">
    <citation type="journal article" date="2015" name="Genome Announc.">
        <title>Draft Genome Sequences of Marine Isolates of Thalassomonas viridans and Thalassomonas actiniarum.</title>
        <authorList>
            <person name="Olonade I."/>
            <person name="van Zyl L.J."/>
            <person name="Trindade M."/>
        </authorList>
    </citation>
    <scope>NUCLEOTIDE SEQUENCE [LARGE SCALE GENOMIC DNA]</scope>
    <source>
        <strain evidence="4 5">XOM25</strain>
    </source>
</reference>
<accession>A0AAE9Z296</accession>
<evidence type="ECO:0000313" key="5">
    <source>
        <dbReference type="Proteomes" id="UP000032352"/>
    </source>
</evidence>
<keyword evidence="5" id="KW-1185">Reference proteome</keyword>
<dbReference type="AlphaFoldDB" id="A0AAE9Z296"/>
<dbReference type="PANTHER" id="PTHR35303">
    <property type="entry name" value="OS02G0197800 PROTEIN"/>
    <property type="match status" value="1"/>
</dbReference>
<dbReference type="GO" id="GO:0046872">
    <property type="term" value="F:metal ion binding"/>
    <property type="evidence" value="ECO:0007669"/>
    <property type="project" value="UniProtKB-KW"/>
</dbReference>
<name>A0AAE9Z296_9GAMM</name>
<dbReference type="PANTHER" id="PTHR35303:SF5">
    <property type="entry name" value="OS02G0197800 PROTEIN"/>
    <property type="match status" value="1"/>
</dbReference>
<sequence length="134" mass="15464">MMKITRFTLSPDTATLSLDFTGNKSPEQQYQLSFEYLRVFSPVRSKQDQGAASGEFPGQEIPLIAHKKLVQLKKIEPVGKHGYRFVFDDQHKAIYSVPYLHQLCSQREVLWQEYLNAMKSNKLTREANISITQL</sequence>
<dbReference type="EMBL" id="CP059733">
    <property type="protein sequence ID" value="WDE04699.1"/>
    <property type="molecule type" value="Genomic_DNA"/>
</dbReference>
<feature type="domain" description="Gamma-butyrobetaine hydroxylase-like N-terminal" evidence="3">
    <location>
        <begin position="9"/>
        <end position="101"/>
    </location>
</feature>
<dbReference type="RefSeq" id="WP_084723871.1">
    <property type="nucleotide sequence ID" value="NZ_CP059733.1"/>
</dbReference>
<evidence type="ECO:0000256" key="1">
    <source>
        <dbReference type="ARBA" id="ARBA00022723"/>
    </source>
</evidence>
<proteinExistence type="predicted"/>
<dbReference type="InterPro" id="IPR038492">
    <property type="entry name" value="GBBH-like_N_sf"/>
</dbReference>
<evidence type="ECO:0000259" key="3">
    <source>
        <dbReference type="Pfam" id="PF06155"/>
    </source>
</evidence>
<evidence type="ECO:0000313" key="4">
    <source>
        <dbReference type="EMBL" id="WDE04699.1"/>
    </source>
</evidence>
<protein>
    <submittedName>
        <fullName evidence="4">DUF971 domain-containing protein</fullName>
    </submittedName>
</protein>
<keyword evidence="2" id="KW-0408">Iron</keyword>
<gene>
    <name evidence="4" type="ORF">SG34_025785</name>
</gene>
<organism evidence="4 5">
    <name type="scientific">Thalassomonas viridans</name>
    <dbReference type="NCBI Taxonomy" id="137584"/>
    <lineage>
        <taxon>Bacteria</taxon>
        <taxon>Pseudomonadati</taxon>
        <taxon>Pseudomonadota</taxon>
        <taxon>Gammaproteobacteria</taxon>
        <taxon>Alteromonadales</taxon>
        <taxon>Colwelliaceae</taxon>
        <taxon>Thalassomonas</taxon>
    </lineage>
</organism>
<dbReference type="Gene3D" id="3.30.2020.30">
    <property type="match status" value="1"/>
</dbReference>